<gene>
    <name evidence="22" type="ORF">BA171_06835</name>
</gene>
<evidence type="ECO:0000313" key="22">
    <source>
        <dbReference type="EMBL" id="ASX26735.1"/>
    </source>
</evidence>
<keyword evidence="15" id="KW-1043">Host membrane</keyword>
<dbReference type="OrthoDB" id="9798884at2"/>
<evidence type="ECO:0000256" key="1">
    <source>
        <dbReference type="ARBA" id="ARBA00001946"/>
    </source>
</evidence>
<dbReference type="GO" id="GO:0020002">
    <property type="term" value="C:host cell plasma membrane"/>
    <property type="evidence" value="ECO:0007669"/>
    <property type="project" value="UniProtKB-SubCell"/>
</dbReference>
<evidence type="ECO:0000256" key="10">
    <source>
        <dbReference type="ARBA" id="ARBA00022737"/>
    </source>
</evidence>
<evidence type="ECO:0000256" key="13">
    <source>
        <dbReference type="ARBA" id="ARBA00022813"/>
    </source>
</evidence>
<evidence type="ECO:0000256" key="3">
    <source>
        <dbReference type="ARBA" id="ARBA00004613"/>
    </source>
</evidence>
<evidence type="ECO:0000256" key="4">
    <source>
        <dbReference type="ARBA" id="ARBA00022511"/>
    </source>
</evidence>
<evidence type="ECO:0000256" key="2">
    <source>
        <dbReference type="ARBA" id="ARBA00004165"/>
    </source>
</evidence>
<dbReference type="InterPro" id="IPR029063">
    <property type="entry name" value="SAM-dependent_MTases_sf"/>
</dbReference>
<dbReference type="InterPro" id="IPR038383">
    <property type="entry name" value="CPD_dom_sf"/>
</dbReference>
<evidence type="ECO:0000256" key="14">
    <source>
        <dbReference type="ARBA" id="ARBA00022842"/>
    </source>
</evidence>
<dbReference type="GO" id="GO:0090729">
    <property type="term" value="F:toxin activity"/>
    <property type="evidence" value="ECO:0007669"/>
    <property type="project" value="UniProtKB-KW"/>
</dbReference>
<proteinExistence type="predicted"/>
<keyword evidence="7" id="KW-0645">Protease</keyword>
<comment type="cofactor">
    <cofactor evidence="1">
        <name>Mg(2+)</name>
        <dbReference type="ChEBI" id="CHEBI:18420"/>
    </cofactor>
</comment>
<evidence type="ECO:0000256" key="6">
    <source>
        <dbReference type="ARBA" id="ARBA00022656"/>
    </source>
</evidence>
<organism evidence="22 23">
    <name type="scientific">Candidatus Hamiltonella defensa</name>
    <name type="common">Bemisia tabaci</name>
    <dbReference type="NCBI Taxonomy" id="672795"/>
    <lineage>
        <taxon>Bacteria</taxon>
        <taxon>Pseudomonadati</taxon>
        <taxon>Pseudomonadota</taxon>
        <taxon>Gammaproteobacteria</taxon>
        <taxon>Enterobacterales</taxon>
        <taxon>Enterobacteriaceae</taxon>
        <taxon>aphid secondary symbionts</taxon>
        <taxon>Candidatus Williamhamiltonella</taxon>
    </lineage>
</organism>
<dbReference type="SUPFAM" id="SSF53335">
    <property type="entry name" value="S-adenosyl-L-methionine-dependent methyltransferases"/>
    <property type="match status" value="1"/>
</dbReference>
<dbReference type="PROSITE" id="PS51771">
    <property type="entry name" value="CGT_MARTX_CPD"/>
    <property type="match status" value="1"/>
</dbReference>
<dbReference type="InterPro" id="IPR020974">
    <property type="entry name" value="CPD_dom"/>
</dbReference>
<keyword evidence="13" id="KW-0068">Autocatalytic cleavage</keyword>
<dbReference type="Proteomes" id="UP000216438">
    <property type="component" value="Chromosome"/>
</dbReference>
<evidence type="ECO:0000256" key="5">
    <source>
        <dbReference type="ARBA" id="ARBA00022525"/>
    </source>
</evidence>
<keyword evidence="16" id="KW-0843">Virulence</keyword>
<dbReference type="RefSeq" id="WP_046493391.1">
    <property type="nucleotide sequence ID" value="NZ_CP016303.1"/>
</dbReference>
<evidence type="ECO:0000256" key="8">
    <source>
        <dbReference type="ARBA" id="ARBA00022679"/>
    </source>
</evidence>
<evidence type="ECO:0000256" key="9">
    <source>
        <dbReference type="ARBA" id="ARBA00022723"/>
    </source>
</evidence>
<keyword evidence="17" id="KW-0446">Lipid-binding</keyword>
<keyword evidence="5" id="KW-0964">Secreted</keyword>
<keyword evidence="12" id="KW-0788">Thiol protease</keyword>
<keyword evidence="6" id="KW-0800">Toxin</keyword>
<dbReference type="GO" id="GO:0016740">
    <property type="term" value="F:transferase activity"/>
    <property type="evidence" value="ECO:0007669"/>
    <property type="project" value="UniProtKB-KW"/>
</dbReference>
<dbReference type="GO" id="GO:0005576">
    <property type="term" value="C:extracellular region"/>
    <property type="evidence" value="ECO:0007669"/>
    <property type="project" value="UniProtKB-SubCell"/>
</dbReference>
<dbReference type="Gene3D" id="3.40.50.11050">
    <property type="match status" value="1"/>
</dbReference>
<dbReference type="EMBL" id="CP016303">
    <property type="protein sequence ID" value="ASX26735.1"/>
    <property type="molecule type" value="Genomic_DNA"/>
</dbReference>
<dbReference type="GO" id="GO:0008289">
    <property type="term" value="F:lipid binding"/>
    <property type="evidence" value="ECO:0007669"/>
    <property type="project" value="UniProtKB-KW"/>
</dbReference>
<reference evidence="22 23" key="2">
    <citation type="submission" date="2017-09" db="EMBL/GenBank/DDBJ databases">
        <title>The genome of whitefly Bemisia tabaci, a global crop pest, provides novel insights into virus transmission, host adaptation and insecticide resistance.</title>
        <authorList>
            <person name="Kaur N."/>
            <person name="Kliot A."/>
            <person name="Pinheiro P.V."/>
            <person name="Luan J."/>
            <person name="Zheng Y."/>
            <person name="Liu W."/>
            <person name="Sun H."/>
            <person name="Yang X."/>
            <person name="Xu Y."/>
            <person name="Luo Y."/>
            <person name="Kruse A."/>
            <person name="Fisher T.W."/>
            <person name="Nelson D.R."/>
            <person name="Elimelech M."/>
            <person name="MacCoss M."/>
            <person name="Johnson R."/>
            <person name="Cohen E."/>
            <person name="Hunter W.B."/>
            <person name="Brown J.K."/>
            <person name="Jander G."/>
            <person name="Cilia M."/>
            <person name="Douglas A.E."/>
            <person name="Ghanim M."/>
            <person name="Simmons A.M."/>
            <person name="Wintermantel W.M."/>
            <person name="Ling K.-S."/>
            <person name="Fei Z."/>
        </authorList>
    </citation>
    <scope>NUCLEOTIDE SEQUENCE [LARGE SCALE GENOMIC DNA]</scope>
    <source>
        <strain evidence="22 23">MEAM1</strain>
    </source>
</reference>
<evidence type="ECO:0000256" key="21">
    <source>
        <dbReference type="SAM" id="MobiDB-lite"/>
    </source>
</evidence>
<dbReference type="GO" id="GO:0008234">
    <property type="term" value="F:cysteine-type peptidase activity"/>
    <property type="evidence" value="ECO:0007669"/>
    <property type="project" value="UniProtKB-KW"/>
</dbReference>
<evidence type="ECO:0000256" key="12">
    <source>
        <dbReference type="ARBA" id="ARBA00022807"/>
    </source>
</evidence>
<keyword evidence="9" id="KW-0479">Metal-binding</keyword>
<accession>A0A249DZQ6</accession>
<comment type="subcellular location">
    <subcellularLocation>
        <location evidence="2">Host cell membrane</location>
    </subcellularLocation>
    <subcellularLocation>
        <location evidence="20">Host cytoplasm</location>
        <location evidence="20">Host cytosol</location>
    </subcellularLocation>
    <subcellularLocation>
        <location evidence="3">Secreted</location>
    </subcellularLocation>
</comment>
<evidence type="ECO:0000256" key="16">
    <source>
        <dbReference type="ARBA" id="ARBA00023026"/>
    </source>
</evidence>
<dbReference type="AlphaFoldDB" id="A0A249DZQ6"/>
<keyword evidence="19" id="KW-1035">Host cytoplasm</keyword>
<keyword evidence="10" id="KW-0677">Repeat</keyword>
<evidence type="ECO:0000256" key="7">
    <source>
        <dbReference type="ARBA" id="ARBA00022670"/>
    </source>
</evidence>
<evidence type="ECO:0000256" key="17">
    <source>
        <dbReference type="ARBA" id="ARBA00023121"/>
    </source>
</evidence>
<evidence type="ECO:0000256" key="15">
    <source>
        <dbReference type="ARBA" id="ARBA00022870"/>
    </source>
</evidence>
<evidence type="ECO:0000256" key="19">
    <source>
        <dbReference type="ARBA" id="ARBA00023200"/>
    </source>
</evidence>
<protein>
    <submittedName>
        <fullName evidence="22">Uncharacterized protein</fullName>
    </submittedName>
</protein>
<dbReference type="InterPro" id="IPR049824">
    <property type="entry name" value="RtxA-like_C80"/>
</dbReference>
<evidence type="ECO:0000256" key="11">
    <source>
        <dbReference type="ARBA" id="ARBA00022801"/>
    </source>
</evidence>
<dbReference type="Pfam" id="PF11713">
    <property type="entry name" value="Peptidase_C80"/>
    <property type="match status" value="1"/>
</dbReference>
<sequence>MENEKKNFLSNKFTSLNDINNDSGRNLAVNSADPALYPPMQEAPLNLSMHRVPTTQTRPNDTNHSFSQNPIVNPVNLTPEFSISSILPAQRITKESTRKRKLEKTDLSDMNQKIPKVTEKVQMPPFFIDTEPKSYGLEKSEYGNKTIYHQSRSTNNPNYPITALNHNNNLLSSYMQKTINDSSKTPEERKKEIYKKLIGEKLYGDIKLNLQGLSSFKMPGSSVKKLFYVNGKLIADIINCKNDSDHVINRVIEPMSGTAIYSNWIRLLGFKGKIIINDTNPFVILTQKAIINYPDEVLKNIEVIKNDILNIAQEHGLNFNSELFIESNSSNINQTTKNNFRENIISYFEESLIMLTPSVSDNGRMILDIPQDPIRAKNFNAYAAALYYVAQNSFRFKDDSRTDVKLNTPDTYVLNLPISVFVEQKNKTRIFPSITNHQKIKFIHHIHKNTKEDTEFFNEDGWALLKRKNIGAGDLIILSDYLNNKYTNEDEFYQKITDDVIPAIKRGAQVLVINKFQKEIETFLKRQGFQVERNENKGNPALLALSPNIDTTQLQTQTQTQTHKLQSTYIDFLSDLYTTQPGLSEPNRTITNTESRFAGQIIVELEEDRVVSDAAKKLAVKHSERSLIIQLKQDGGYEVVQGDPYLLRGDLRWQVVGHGREGANEGYPGTFGGLSAQELSNQLITLNAQLKKQFRLNPRPKYISLVGCSLAAAGVEEKSYAQHLGEALKHQAGWQMDIGARRLPVRVNAQGRKFSVVNEAASEEMPDKVVFSWTPEGELVVQKTRFSDRVTGVLSEETLSSWEPPLDAAGGPSWAHHGNGIGPGGNDLFGGASGRGIETMG</sequence>
<name>A0A249DZQ6_9ENTR</name>
<reference evidence="23" key="1">
    <citation type="submission" date="2016-06" db="EMBL/GenBank/DDBJ databases">
        <authorList>
            <person name="Chen W."/>
            <person name="Hasegawa D.K."/>
        </authorList>
    </citation>
    <scope>NUCLEOTIDE SEQUENCE [LARGE SCALE GENOMIC DNA]</scope>
    <source>
        <strain evidence="23">MEAM1</strain>
    </source>
</reference>
<keyword evidence="18" id="KW-0472">Membrane</keyword>
<feature type="compositionally biased region" description="Gly residues" evidence="21">
    <location>
        <begin position="819"/>
        <end position="834"/>
    </location>
</feature>
<keyword evidence="11" id="KW-0378">Hydrolase</keyword>
<dbReference type="GO" id="GO:0046872">
    <property type="term" value="F:metal ion binding"/>
    <property type="evidence" value="ECO:0007669"/>
    <property type="project" value="UniProtKB-KW"/>
</dbReference>
<dbReference type="GO" id="GO:0044164">
    <property type="term" value="C:host cell cytosol"/>
    <property type="evidence" value="ECO:0007669"/>
    <property type="project" value="UniProtKB-SubCell"/>
</dbReference>
<evidence type="ECO:0000256" key="18">
    <source>
        <dbReference type="ARBA" id="ARBA00023136"/>
    </source>
</evidence>
<keyword evidence="4" id="KW-1032">Host cell membrane</keyword>
<evidence type="ECO:0000313" key="23">
    <source>
        <dbReference type="Proteomes" id="UP000216438"/>
    </source>
</evidence>
<dbReference type="GO" id="GO:0006508">
    <property type="term" value="P:proteolysis"/>
    <property type="evidence" value="ECO:0007669"/>
    <property type="project" value="UniProtKB-KW"/>
</dbReference>
<keyword evidence="8" id="KW-0808">Transferase</keyword>
<dbReference type="CDD" id="cd20501">
    <property type="entry name" value="C80_RtxA-like"/>
    <property type="match status" value="1"/>
</dbReference>
<evidence type="ECO:0000256" key="20">
    <source>
        <dbReference type="ARBA" id="ARBA00023586"/>
    </source>
</evidence>
<keyword evidence="14" id="KW-0460">Magnesium</keyword>
<feature type="region of interest" description="Disordered" evidence="21">
    <location>
        <begin position="802"/>
        <end position="841"/>
    </location>
</feature>